<evidence type="ECO:0000313" key="3">
    <source>
        <dbReference type="Proteomes" id="UP000799428"/>
    </source>
</evidence>
<evidence type="ECO:0008006" key="4">
    <source>
        <dbReference type="Google" id="ProtNLM"/>
    </source>
</evidence>
<keyword evidence="3" id="KW-1185">Reference proteome</keyword>
<evidence type="ECO:0000313" key="2">
    <source>
        <dbReference type="EMBL" id="KAF2704767.1"/>
    </source>
</evidence>
<dbReference type="OrthoDB" id="3882058at2759"/>
<proteinExistence type="predicted"/>
<name>A0A6G1JX70_9PLEO</name>
<accession>A0A6G1JX70</accession>
<evidence type="ECO:0000256" key="1">
    <source>
        <dbReference type="SAM" id="MobiDB-lite"/>
    </source>
</evidence>
<feature type="region of interest" description="Disordered" evidence="1">
    <location>
        <begin position="47"/>
        <end position="93"/>
    </location>
</feature>
<sequence>MREMKPLLLPTLVAARKSSKSSFDMALEPAFSVYSCADSGFYSASECSTPPTPSHASRGHLRYPSSTSSLSSSPPVYDPVEAPNSSGKLPKLTEEPIEREDDFVGAIPCPCSCNADYCDPIRSHTRRSISDRNYDFTEDCFTSHDVESHASKRRRSAESSANSITSKIESRFPSFTRKLRDRKTSSSFGRSSRSATPSRVPSTRSSSITSSIHQVQGYDLTERFPPITAETSLERLDDHVVISSPIDIAKANAFEIDVEQIDRERFATTPLLPPMLVKTRFDDTPVESPLQSPTVAEPENVFDPTPTGTPPMRAYPTPPLSSKPSASSLRTSRPGHVVPSSDIPPIMLFNQDDKWVSALGHANFTIQPEPYMPDKCDTASLRQLFADWEQARCNFTKHQVRTGEHHGVTSKVYLQTEQKWAEIDAVWKMNNDLATARAAAMGVALGPTSPSEPAPLCKMPTLNDPKSMGKFPKLGDEDIVGPMVQIASQVQVAPPSRKRAFFKLFSDMRFPGSSLLGRPSTTLRSR</sequence>
<dbReference type="EMBL" id="MU005781">
    <property type="protein sequence ID" value="KAF2704767.1"/>
    <property type="molecule type" value="Genomic_DNA"/>
</dbReference>
<dbReference type="Proteomes" id="UP000799428">
    <property type="component" value="Unassembled WGS sequence"/>
</dbReference>
<gene>
    <name evidence="2" type="ORF">K504DRAFT_472098</name>
</gene>
<protein>
    <recommendedName>
        <fullName evidence="4">Only prolin and serin are matching in the corresponding protein</fullName>
    </recommendedName>
</protein>
<feature type="compositionally biased region" description="Low complexity" evidence="1">
    <location>
        <begin position="322"/>
        <end position="332"/>
    </location>
</feature>
<feature type="region of interest" description="Disordered" evidence="1">
    <location>
        <begin position="283"/>
        <end position="337"/>
    </location>
</feature>
<dbReference type="AlphaFoldDB" id="A0A6G1JX70"/>
<organism evidence="2 3">
    <name type="scientific">Pleomassaria siparia CBS 279.74</name>
    <dbReference type="NCBI Taxonomy" id="1314801"/>
    <lineage>
        <taxon>Eukaryota</taxon>
        <taxon>Fungi</taxon>
        <taxon>Dikarya</taxon>
        <taxon>Ascomycota</taxon>
        <taxon>Pezizomycotina</taxon>
        <taxon>Dothideomycetes</taxon>
        <taxon>Pleosporomycetidae</taxon>
        <taxon>Pleosporales</taxon>
        <taxon>Pleomassariaceae</taxon>
        <taxon>Pleomassaria</taxon>
    </lineage>
</organism>
<reference evidence="2" key="1">
    <citation type="journal article" date="2020" name="Stud. Mycol.">
        <title>101 Dothideomycetes genomes: a test case for predicting lifestyles and emergence of pathogens.</title>
        <authorList>
            <person name="Haridas S."/>
            <person name="Albert R."/>
            <person name="Binder M."/>
            <person name="Bloem J."/>
            <person name="Labutti K."/>
            <person name="Salamov A."/>
            <person name="Andreopoulos B."/>
            <person name="Baker S."/>
            <person name="Barry K."/>
            <person name="Bills G."/>
            <person name="Bluhm B."/>
            <person name="Cannon C."/>
            <person name="Castanera R."/>
            <person name="Culley D."/>
            <person name="Daum C."/>
            <person name="Ezra D."/>
            <person name="Gonzalez J."/>
            <person name="Henrissat B."/>
            <person name="Kuo A."/>
            <person name="Liang C."/>
            <person name="Lipzen A."/>
            <person name="Lutzoni F."/>
            <person name="Magnuson J."/>
            <person name="Mondo S."/>
            <person name="Nolan M."/>
            <person name="Ohm R."/>
            <person name="Pangilinan J."/>
            <person name="Park H.-J."/>
            <person name="Ramirez L."/>
            <person name="Alfaro M."/>
            <person name="Sun H."/>
            <person name="Tritt A."/>
            <person name="Yoshinaga Y."/>
            <person name="Zwiers L.-H."/>
            <person name="Turgeon B."/>
            <person name="Goodwin S."/>
            <person name="Spatafora J."/>
            <person name="Crous P."/>
            <person name="Grigoriev I."/>
        </authorList>
    </citation>
    <scope>NUCLEOTIDE SEQUENCE</scope>
    <source>
        <strain evidence="2">CBS 279.74</strain>
    </source>
</reference>
<feature type="compositionally biased region" description="Low complexity" evidence="1">
    <location>
        <begin position="185"/>
        <end position="212"/>
    </location>
</feature>
<feature type="region of interest" description="Disordered" evidence="1">
    <location>
        <begin position="175"/>
        <end position="214"/>
    </location>
</feature>
<feature type="compositionally biased region" description="Low complexity" evidence="1">
    <location>
        <begin position="64"/>
        <end position="75"/>
    </location>
</feature>